<comment type="subcellular location">
    <subcellularLocation>
        <location evidence="6">Cell membrane</location>
        <topology evidence="6">Multi-pass membrane protein</topology>
    </subcellularLocation>
    <subcellularLocation>
        <location evidence="1">Membrane</location>
        <topology evidence="1">Multi-pass membrane protein</topology>
    </subcellularLocation>
</comment>
<evidence type="ECO:0000256" key="1">
    <source>
        <dbReference type="ARBA" id="ARBA00004141"/>
    </source>
</evidence>
<evidence type="ECO:0000313" key="8">
    <source>
        <dbReference type="Proteomes" id="UP000197019"/>
    </source>
</evidence>
<gene>
    <name evidence="7" type="ORF">CEK71_08290</name>
</gene>
<evidence type="ECO:0000256" key="6">
    <source>
        <dbReference type="RuleBase" id="RU363041"/>
    </source>
</evidence>
<dbReference type="KEGG" id="mpsy:CEK71_08290"/>
<feature type="transmembrane region" description="Helical" evidence="6">
    <location>
        <begin position="225"/>
        <end position="248"/>
    </location>
</feature>
<dbReference type="PANTHER" id="PTHR43701:SF2">
    <property type="entry name" value="MEMBRANE TRANSPORTER PROTEIN YJNA-RELATED"/>
    <property type="match status" value="1"/>
</dbReference>
<evidence type="ECO:0000256" key="4">
    <source>
        <dbReference type="ARBA" id="ARBA00022989"/>
    </source>
</evidence>
<dbReference type="InterPro" id="IPR051598">
    <property type="entry name" value="TSUP/Inactive_protease-like"/>
</dbReference>
<keyword evidence="6" id="KW-1003">Cell membrane</keyword>
<evidence type="ECO:0000256" key="5">
    <source>
        <dbReference type="ARBA" id="ARBA00023136"/>
    </source>
</evidence>
<protein>
    <recommendedName>
        <fullName evidence="6">Probable membrane transporter protein</fullName>
    </recommendedName>
</protein>
<reference evidence="7 8" key="1">
    <citation type="submission" date="2017-06" db="EMBL/GenBank/DDBJ databases">
        <title>Genome Sequencing of the methanotroph Methylovulum psychrotolerants str. HV10-M2 isolated from a high-altitude environment.</title>
        <authorList>
            <person name="Mateos-Rivera A."/>
        </authorList>
    </citation>
    <scope>NUCLEOTIDE SEQUENCE [LARGE SCALE GENOMIC DNA]</scope>
    <source>
        <strain evidence="7 8">HV10_M2</strain>
    </source>
</reference>
<keyword evidence="4 6" id="KW-1133">Transmembrane helix</keyword>
<dbReference type="RefSeq" id="WP_088618953.1">
    <property type="nucleotide sequence ID" value="NZ_CP022129.1"/>
</dbReference>
<dbReference type="InterPro" id="IPR002781">
    <property type="entry name" value="TM_pro_TauE-like"/>
</dbReference>
<sequence length="280" mass="29417">MNLAYSLSGLLVGLLVGITGVGGGSLMTPLLVFLFGFKPSVAVGTDLMFAAITKTGGVWVHHTKHSSVDWKVVRWLAAGSLPFAIATLLVLKHLMEIGKEITGAITFTLGIALLLTATSLLVRSIMMRRAKQLKEAAGIEDKIADDEPQDEDLQAIGRFKRMQIPATILTGAVLGILVTLSSVGAGALGTVALLFLYPKMKTVKIVGTDLAHAIPLTAVAGTGHWALGNVDVVLLGSLLVGSIPGIWVGSHLSAKIPERFLRPVLATVLLLIGVKFVFAS</sequence>
<comment type="similarity">
    <text evidence="2 6">Belongs to the 4-toluene sulfonate uptake permease (TSUP) (TC 2.A.102) family.</text>
</comment>
<proteinExistence type="inferred from homology"/>
<feature type="transmembrane region" description="Helical" evidence="6">
    <location>
        <begin position="101"/>
        <end position="122"/>
    </location>
</feature>
<dbReference type="PANTHER" id="PTHR43701">
    <property type="entry name" value="MEMBRANE TRANSPORTER PROTEIN MJ0441-RELATED"/>
    <property type="match status" value="1"/>
</dbReference>
<dbReference type="Proteomes" id="UP000197019">
    <property type="component" value="Chromosome"/>
</dbReference>
<evidence type="ECO:0000256" key="2">
    <source>
        <dbReference type="ARBA" id="ARBA00009142"/>
    </source>
</evidence>
<name>A0A1Z4BXV0_9GAMM</name>
<feature type="transmembrane region" description="Helical" evidence="6">
    <location>
        <begin position="72"/>
        <end position="95"/>
    </location>
</feature>
<dbReference type="Pfam" id="PF01925">
    <property type="entry name" value="TauE"/>
    <property type="match status" value="1"/>
</dbReference>
<feature type="transmembrane region" description="Helical" evidence="6">
    <location>
        <begin position="260"/>
        <end position="278"/>
    </location>
</feature>
<dbReference type="GO" id="GO:0005886">
    <property type="term" value="C:plasma membrane"/>
    <property type="evidence" value="ECO:0007669"/>
    <property type="project" value="UniProtKB-SubCell"/>
</dbReference>
<dbReference type="OrthoDB" id="5189995at2"/>
<evidence type="ECO:0000256" key="3">
    <source>
        <dbReference type="ARBA" id="ARBA00022692"/>
    </source>
</evidence>
<organism evidence="7 8">
    <name type="scientific">Methylovulum psychrotolerans</name>
    <dbReference type="NCBI Taxonomy" id="1704499"/>
    <lineage>
        <taxon>Bacteria</taxon>
        <taxon>Pseudomonadati</taxon>
        <taxon>Pseudomonadota</taxon>
        <taxon>Gammaproteobacteria</taxon>
        <taxon>Methylococcales</taxon>
        <taxon>Methylococcaceae</taxon>
        <taxon>Methylovulum</taxon>
    </lineage>
</organism>
<keyword evidence="3 6" id="KW-0812">Transmembrane</keyword>
<dbReference type="AlphaFoldDB" id="A0A1Z4BXV0"/>
<keyword evidence="8" id="KW-1185">Reference proteome</keyword>
<evidence type="ECO:0000313" key="7">
    <source>
        <dbReference type="EMBL" id="ASF46079.1"/>
    </source>
</evidence>
<accession>A0A1Z4BXV0</accession>
<feature type="transmembrane region" description="Helical" evidence="6">
    <location>
        <begin position="12"/>
        <end position="35"/>
    </location>
</feature>
<keyword evidence="5 6" id="KW-0472">Membrane</keyword>
<dbReference type="EMBL" id="CP022129">
    <property type="protein sequence ID" value="ASF46079.1"/>
    <property type="molecule type" value="Genomic_DNA"/>
</dbReference>
<feature type="transmembrane region" description="Helical" evidence="6">
    <location>
        <begin position="168"/>
        <end position="197"/>
    </location>
</feature>